<feature type="transmembrane region" description="Helical" evidence="7">
    <location>
        <begin position="50"/>
        <end position="70"/>
    </location>
</feature>
<dbReference type="InterPro" id="IPR036259">
    <property type="entry name" value="MFS_trans_sf"/>
</dbReference>
<dbReference type="GO" id="GO:0022857">
    <property type="term" value="F:transmembrane transporter activity"/>
    <property type="evidence" value="ECO:0007669"/>
    <property type="project" value="InterPro"/>
</dbReference>
<evidence type="ECO:0000313" key="10">
    <source>
        <dbReference type="Proteomes" id="UP000028181"/>
    </source>
</evidence>
<dbReference type="PATRIC" id="fig|1028800.3.peg.3744"/>
<evidence type="ECO:0000259" key="8">
    <source>
        <dbReference type="PROSITE" id="PS50850"/>
    </source>
</evidence>
<feature type="transmembrane region" description="Helical" evidence="7">
    <location>
        <begin position="223"/>
        <end position="248"/>
    </location>
</feature>
<dbReference type="PANTHER" id="PTHR23513:SF9">
    <property type="entry name" value="ENTEROBACTIN EXPORTER ENTS"/>
    <property type="match status" value="1"/>
</dbReference>
<evidence type="ECO:0000256" key="7">
    <source>
        <dbReference type="SAM" id="Phobius"/>
    </source>
</evidence>
<dbReference type="GO" id="GO:0005886">
    <property type="term" value="C:plasma membrane"/>
    <property type="evidence" value="ECO:0007669"/>
    <property type="project" value="UniProtKB-SubCell"/>
</dbReference>
<dbReference type="PANTHER" id="PTHR23513">
    <property type="entry name" value="INTEGRAL MEMBRANE EFFLUX PROTEIN-RELATED"/>
    <property type="match status" value="1"/>
</dbReference>
<feature type="transmembrane region" description="Helical" evidence="7">
    <location>
        <begin position="82"/>
        <end position="101"/>
    </location>
</feature>
<gene>
    <name evidence="9" type="ORF">RG540_CH36920</name>
</gene>
<organism evidence="9 10">
    <name type="scientific">Neorhizobium galegae bv. orientalis str. HAMBI 540</name>
    <dbReference type="NCBI Taxonomy" id="1028800"/>
    <lineage>
        <taxon>Bacteria</taxon>
        <taxon>Pseudomonadati</taxon>
        <taxon>Pseudomonadota</taxon>
        <taxon>Alphaproteobacteria</taxon>
        <taxon>Hyphomicrobiales</taxon>
        <taxon>Rhizobiaceae</taxon>
        <taxon>Rhizobium/Agrobacterium group</taxon>
        <taxon>Neorhizobium</taxon>
    </lineage>
</organism>
<feature type="transmembrane region" description="Helical" evidence="7">
    <location>
        <begin position="21"/>
        <end position="44"/>
    </location>
</feature>
<reference evidence="10" key="1">
    <citation type="journal article" date="2014" name="BMC Genomics">
        <title>Genome sequencing of two Neorhizobium galegae strains reveals a noeT gene responsible for the unusual acetylation of the nodulation factors.</title>
        <authorList>
            <person name="Osterman J."/>
            <person name="Marsh J."/>
            <person name="Laine P.K."/>
            <person name="Zeng Z."/>
            <person name="Alatalo E."/>
            <person name="Sullivan J.T."/>
            <person name="Young J.P."/>
            <person name="Thomas-Oates J."/>
            <person name="Paulin L."/>
            <person name="Lindstrom K."/>
        </authorList>
    </citation>
    <scope>NUCLEOTIDE SEQUENCE [LARGE SCALE GENOMIC DNA]</scope>
    <source>
        <strain evidence="10">HAMBI 540</strain>
    </source>
</reference>
<protein>
    <submittedName>
        <fullName evidence="9">MFS transporter</fullName>
    </submittedName>
</protein>
<keyword evidence="10" id="KW-1185">Reference proteome</keyword>
<feature type="transmembrane region" description="Helical" evidence="7">
    <location>
        <begin position="286"/>
        <end position="308"/>
    </location>
</feature>
<keyword evidence="2" id="KW-0813">Transport</keyword>
<dbReference type="KEGG" id="ngg:RG540_CH36920"/>
<dbReference type="HOGENOM" id="CLU_034180_11_0_5"/>
<dbReference type="EMBL" id="HG938353">
    <property type="protein sequence ID" value="CDN49849.1"/>
    <property type="molecule type" value="Genomic_DNA"/>
</dbReference>
<evidence type="ECO:0000313" key="9">
    <source>
        <dbReference type="EMBL" id="CDN49849.1"/>
    </source>
</evidence>
<evidence type="ECO:0000256" key="1">
    <source>
        <dbReference type="ARBA" id="ARBA00004651"/>
    </source>
</evidence>
<feature type="transmembrane region" description="Helical" evidence="7">
    <location>
        <begin position="369"/>
        <end position="393"/>
    </location>
</feature>
<evidence type="ECO:0000256" key="5">
    <source>
        <dbReference type="ARBA" id="ARBA00022989"/>
    </source>
</evidence>
<proteinExistence type="predicted"/>
<comment type="subcellular location">
    <subcellularLocation>
        <location evidence="1">Cell membrane</location>
        <topology evidence="1">Multi-pass membrane protein</topology>
    </subcellularLocation>
</comment>
<feature type="domain" description="Major facilitator superfamily (MFS) profile" evidence="8">
    <location>
        <begin position="1"/>
        <end position="200"/>
    </location>
</feature>
<dbReference type="Gene3D" id="1.20.1250.20">
    <property type="entry name" value="MFS general substrate transporter like domains"/>
    <property type="match status" value="1"/>
</dbReference>
<feature type="transmembrane region" description="Helical" evidence="7">
    <location>
        <begin position="174"/>
        <end position="195"/>
    </location>
</feature>
<evidence type="ECO:0000256" key="3">
    <source>
        <dbReference type="ARBA" id="ARBA00022475"/>
    </source>
</evidence>
<evidence type="ECO:0000256" key="6">
    <source>
        <dbReference type="ARBA" id="ARBA00023136"/>
    </source>
</evidence>
<dbReference type="InterPro" id="IPR020846">
    <property type="entry name" value="MFS_dom"/>
</dbReference>
<dbReference type="PROSITE" id="PS50850">
    <property type="entry name" value="MFS"/>
    <property type="match status" value="1"/>
</dbReference>
<dbReference type="eggNOG" id="COG2814">
    <property type="taxonomic scope" value="Bacteria"/>
</dbReference>
<accession>A0A068SVG3</accession>
<dbReference type="InterPro" id="IPR010290">
    <property type="entry name" value="TM_effector"/>
</dbReference>
<keyword evidence="4 7" id="KW-0812">Transmembrane</keyword>
<keyword evidence="6 7" id="KW-0472">Membrane</keyword>
<keyword evidence="3" id="KW-1003">Cell membrane</keyword>
<dbReference type="GeneID" id="24259646"/>
<name>A0A068SVG3_NEOGA</name>
<dbReference type="CDD" id="cd06173">
    <property type="entry name" value="MFS_MefA_like"/>
    <property type="match status" value="1"/>
</dbReference>
<dbReference type="OrthoDB" id="7283966at2"/>
<dbReference type="Proteomes" id="UP000028181">
    <property type="component" value="Chromosome I"/>
</dbReference>
<evidence type="ECO:0000256" key="2">
    <source>
        <dbReference type="ARBA" id="ARBA00022448"/>
    </source>
</evidence>
<feature type="transmembrane region" description="Helical" evidence="7">
    <location>
        <begin position="260"/>
        <end position="279"/>
    </location>
</feature>
<dbReference type="AlphaFoldDB" id="A0A068SVG3"/>
<dbReference type="RefSeq" id="WP_038590842.1">
    <property type="nucleotide sequence ID" value="NZ_HG938353.1"/>
</dbReference>
<sequence length="419" mass="44466">MSIPASGDRFAAFRHSSYTRFFFSRLFSAFAIQIISVAVGWQMYDETSNPLYLGLIGLFQFLPSLLLILVTGSVADRYNRRAIVAACMVVGALCAGALLALTVTHSFSPWPVFGILIVFGIERAFMGPAVQSLGPNLVPEQDLPNAVAWNSSSWQTAAILGPVAGGLLYGVSAIAAYSVAFAFLILAGALVFMIPKPPQRNAVEKVSWGQILAGFKFISGEKIVLGAISLDLFAVLLGGAVALMPIFARDILELGPWGLGMLRAAPGVGAIIVAIYLAFYPIRHHAGVAMFIGVGLFGAGTLVFGLSATPWLSISALMLMGASDMISVYVRETLIALWTPDEVRGRVNAVNMVFVGASNELGEFRAGTMASIFGAMPAVVIGGIGTLAVAIIWSMSFPKLRRIDSLEAPEREEKSAQPA</sequence>
<dbReference type="Pfam" id="PF05977">
    <property type="entry name" value="MFS_3"/>
    <property type="match status" value="1"/>
</dbReference>
<keyword evidence="5 7" id="KW-1133">Transmembrane helix</keyword>
<dbReference type="SUPFAM" id="SSF103473">
    <property type="entry name" value="MFS general substrate transporter"/>
    <property type="match status" value="1"/>
</dbReference>
<evidence type="ECO:0000256" key="4">
    <source>
        <dbReference type="ARBA" id="ARBA00022692"/>
    </source>
</evidence>